<organism evidence="6 7">
    <name type="scientific">Agromyces larvae</name>
    <dbReference type="NCBI Taxonomy" id="2929802"/>
    <lineage>
        <taxon>Bacteria</taxon>
        <taxon>Bacillati</taxon>
        <taxon>Actinomycetota</taxon>
        <taxon>Actinomycetes</taxon>
        <taxon>Micrococcales</taxon>
        <taxon>Microbacteriaceae</taxon>
        <taxon>Agromyces</taxon>
    </lineage>
</organism>
<evidence type="ECO:0000256" key="4">
    <source>
        <dbReference type="PROSITE-ProRule" id="PRU00335"/>
    </source>
</evidence>
<evidence type="ECO:0000256" key="3">
    <source>
        <dbReference type="ARBA" id="ARBA00023163"/>
    </source>
</evidence>
<feature type="domain" description="HTH tetR-type" evidence="5">
    <location>
        <begin position="14"/>
        <end position="73"/>
    </location>
</feature>
<dbReference type="PROSITE" id="PS50977">
    <property type="entry name" value="HTH_TETR_2"/>
    <property type="match status" value="1"/>
</dbReference>
<keyword evidence="3" id="KW-0804">Transcription</keyword>
<dbReference type="InterPro" id="IPR001647">
    <property type="entry name" value="HTH_TetR"/>
</dbReference>
<dbReference type="PANTHER" id="PTHR30055">
    <property type="entry name" value="HTH-TYPE TRANSCRIPTIONAL REGULATOR RUTR"/>
    <property type="match status" value="1"/>
</dbReference>
<accession>A0ABY4C257</accession>
<dbReference type="PRINTS" id="PR00455">
    <property type="entry name" value="HTHTETR"/>
</dbReference>
<dbReference type="EMBL" id="CP094528">
    <property type="protein sequence ID" value="UOE44053.1"/>
    <property type="molecule type" value="Genomic_DNA"/>
</dbReference>
<gene>
    <name evidence="6" type="ORF">MTO99_18155</name>
</gene>
<evidence type="ECO:0000259" key="5">
    <source>
        <dbReference type="PROSITE" id="PS50977"/>
    </source>
</evidence>
<proteinExistence type="predicted"/>
<evidence type="ECO:0000256" key="2">
    <source>
        <dbReference type="ARBA" id="ARBA00023125"/>
    </source>
</evidence>
<dbReference type="InterPro" id="IPR009057">
    <property type="entry name" value="Homeodomain-like_sf"/>
</dbReference>
<dbReference type="RefSeq" id="WP_243555582.1">
    <property type="nucleotide sequence ID" value="NZ_CP094528.1"/>
</dbReference>
<dbReference type="Pfam" id="PF00440">
    <property type="entry name" value="TetR_N"/>
    <property type="match status" value="1"/>
</dbReference>
<reference evidence="6 7" key="1">
    <citation type="submission" date="2022-03" db="EMBL/GenBank/DDBJ databases">
        <title>Mucilaginibacter sp. isolated from the gut of Protaetia brevitarsis seulensis larvae.</title>
        <authorList>
            <person name="Won M."/>
            <person name="Kim S.-J."/>
            <person name="Kwon S.-W."/>
        </authorList>
    </citation>
    <scope>NUCLEOTIDE SEQUENCE [LARGE SCALE GENOMIC DNA]</scope>
    <source>
        <strain evidence="6 7">CFWR-12</strain>
    </source>
</reference>
<dbReference type="Pfam" id="PF21597">
    <property type="entry name" value="TetR_C_43"/>
    <property type="match status" value="1"/>
</dbReference>
<dbReference type="InterPro" id="IPR050109">
    <property type="entry name" value="HTH-type_TetR-like_transc_reg"/>
</dbReference>
<dbReference type="InterPro" id="IPR036271">
    <property type="entry name" value="Tet_transcr_reg_TetR-rel_C_sf"/>
</dbReference>
<sequence>MPPAPTRPLRSDAARNRDKLLAAARGEFAESGLHASLEAIARRAGVSVGTLYHHFADRAGLIDAALLPVVERSVAHARAALDDPDPWNALVSHLVAIADWQARDHGFTDVCVLSLDDDLPIERAKREGHGYFEALIARAQASGDVRADVTPSDVGLLVWSIVQSTAAIRAERPTAWKRHLAIMLDGLRAGAAHPLAEPPLDPAQLAEAMAFPGARPAPR</sequence>
<dbReference type="SUPFAM" id="SSF48498">
    <property type="entry name" value="Tetracyclin repressor-like, C-terminal domain"/>
    <property type="match status" value="1"/>
</dbReference>
<keyword evidence="1" id="KW-0805">Transcription regulation</keyword>
<dbReference type="Proteomes" id="UP000832097">
    <property type="component" value="Chromosome"/>
</dbReference>
<protein>
    <submittedName>
        <fullName evidence="6">TetR/AcrR family transcriptional regulator</fullName>
    </submittedName>
</protein>
<evidence type="ECO:0000313" key="7">
    <source>
        <dbReference type="Proteomes" id="UP000832097"/>
    </source>
</evidence>
<name>A0ABY4C257_9MICO</name>
<dbReference type="SUPFAM" id="SSF46689">
    <property type="entry name" value="Homeodomain-like"/>
    <property type="match status" value="1"/>
</dbReference>
<dbReference type="InterPro" id="IPR049445">
    <property type="entry name" value="TetR_SbtR-like_C"/>
</dbReference>
<evidence type="ECO:0000313" key="6">
    <source>
        <dbReference type="EMBL" id="UOE44053.1"/>
    </source>
</evidence>
<feature type="DNA-binding region" description="H-T-H motif" evidence="4">
    <location>
        <begin position="36"/>
        <end position="55"/>
    </location>
</feature>
<keyword evidence="7" id="KW-1185">Reference proteome</keyword>
<dbReference type="PANTHER" id="PTHR30055:SF234">
    <property type="entry name" value="HTH-TYPE TRANSCRIPTIONAL REGULATOR BETI"/>
    <property type="match status" value="1"/>
</dbReference>
<evidence type="ECO:0000256" key="1">
    <source>
        <dbReference type="ARBA" id="ARBA00023015"/>
    </source>
</evidence>
<keyword evidence="2 4" id="KW-0238">DNA-binding</keyword>
<dbReference type="Gene3D" id="1.10.357.10">
    <property type="entry name" value="Tetracycline Repressor, domain 2"/>
    <property type="match status" value="1"/>
</dbReference>